<feature type="region of interest" description="Disordered" evidence="8">
    <location>
        <begin position="104"/>
        <end position="138"/>
    </location>
</feature>
<evidence type="ECO:0000256" key="1">
    <source>
        <dbReference type="ARBA" id="ARBA00002738"/>
    </source>
</evidence>
<sequence>MKSALECSDSDSPANSSDSEHTSGVLLPLTFQGAAVQKKTHPESEDHDTHKISHSSLYRQLPKAPKTSKATTWVGEGSSRKDQYVETDIFIPCSRTHLASEPHRLEKPVVYSPEPATKSSDIPTTPLARSPQNNTTAALNPAPFPEISPLRHEVLQTLQTAPSQPSPVSPLMLSEGSEDERDPTKLCPFCDEPLPDNPSSLLTNLINKARLKARRDPRPRNPLGLIVAFAVRANACARHSWECKQLPLAEKEGWPTEIDWEKVHERIIDMQGDLESILLDSVICESVEYKGGSDEELHSVRESSVFWTRAIKTIAENGTLVGGVHGALANFDSVNPGYYGEIGYVLISDTLKEMFPDIRDFIIHPLYAEEFFKYVLIPEVAIRLIMEDQKLVGPEGMATAADIMKKSWIYGVGIFPTQENIAIGAKTKQRRV</sequence>
<keyword evidence="10" id="KW-0808">Transferase</keyword>
<dbReference type="InterPro" id="IPR039024">
    <property type="entry name" value="RTC4"/>
</dbReference>
<comment type="caution">
    <text evidence="10">The sequence shown here is derived from an EMBL/GenBank/DDBJ whole genome shotgun (WGS) entry which is preliminary data.</text>
</comment>
<proteinExistence type="inferred from homology"/>
<feature type="region of interest" description="Disordered" evidence="8">
    <location>
        <begin position="159"/>
        <end position="178"/>
    </location>
</feature>
<evidence type="ECO:0000313" key="11">
    <source>
        <dbReference type="Proteomes" id="UP001498398"/>
    </source>
</evidence>
<evidence type="ECO:0000256" key="4">
    <source>
        <dbReference type="ARBA" id="ARBA00009461"/>
    </source>
</evidence>
<evidence type="ECO:0000313" key="10">
    <source>
        <dbReference type="EMBL" id="KAK7435191.1"/>
    </source>
</evidence>
<accession>A0ABR1IKL2</accession>
<organism evidence="10 11">
    <name type="scientific">Marasmiellus scandens</name>
    <dbReference type="NCBI Taxonomy" id="2682957"/>
    <lineage>
        <taxon>Eukaryota</taxon>
        <taxon>Fungi</taxon>
        <taxon>Dikarya</taxon>
        <taxon>Basidiomycota</taxon>
        <taxon>Agaricomycotina</taxon>
        <taxon>Agaricomycetes</taxon>
        <taxon>Agaricomycetidae</taxon>
        <taxon>Agaricales</taxon>
        <taxon>Marasmiineae</taxon>
        <taxon>Omphalotaceae</taxon>
        <taxon>Marasmiellus</taxon>
    </lineage>
</organism>
<dbReference type="Pfam" id="PF14474">
    <property type="entry name" value="RTC4"/>
    <property type="match status" value="1"/>
</dbReference>
<comment type="function">
    <text evidence="1">May be involved in a process influencing telomere capping.</text>
</comment>
<comment type="subcellular location">
    <subcellularLocation>
        <location evidence="3">Cytoplasm</location>
    </subcellularLocation>
    <subcellularLocation>
        <location evidence="2">Nucleus</location>
    </subcellularLocation>
</comment>
<feature type="region of interest" description="Disordered" evidence="8">
    <location>
        <begin position="1"/>
        <end position="75"/>
    </location>
</feature>
<evidence type="ECO:0000256" key="5">
    <source>
        <dbReference type="ARBA" id="ARBA00015162"/>
    </source>
</evidence>
<keyword evidence="6" id="KW-0963">Cytoplasm</keyword>
<comment type="similarity">
    <text evidence="4">Belongs to the RTC4 family.</text>
</comment>
<dbReference type="SMART" id="SM01312">
    <property type="entry name" value="RTC4"/>
    <property type="match status" value="1"/>
</dbReference>
<dbReference type="GO" id="GO:0004707">
    <property type="term" value="F:MAP kinase activity"/>
    <property type="evidence" value="ECO:0007669"/>
    <property type="project" value="UniProtKB-EC"/>
</dbReference>
<gene>
    <name evidence="10" type="primary">tmk1_6</name>
    <name evidence="10" type="ORF">VKT23_019761</name>
</gene>
<feature type="compositionally biased region" description="Basic and acidic residues" evidence="8">
    <location>
        <begin position="40"/>
        <end position="51"/>
    </location>
</feature>
<dbReference type="EMBL" id="JBANRG010000110">
    <property type="protein sequence ID" value="KAK7435191.1"/>
    <property type="molecule type" value="Genomic_DNA"/>
</dbReference>
<protein>
    <recommendedName>
        <fullName evidence="5">Restriction of telomere capping protein 4</fullName>
    </recommendedName>
</protein>
<evidence type="ECO:0000256" key="8">
    <source>
        <dbReference type="SAM" id="MobiDB-lite"/>
    </source>
</evidence>
<dbReference type="InterPro" id="IPR028094">
    <property type="entry name" value="RTC4_C"/>
</dbReference>
<dbReference type="PANTHER" id="PTHR41391:SF1">
    <property type="entry name" value="RESTRICTION OF TELOMERE CAPPING PROTEIN 4"/>
    <property type="match status" value="1"/>
</dbReference>
<evidence type="ECO:0000256" key="2">
    <source>
        <dbReference type="ARBA" id="ARBA00004123"/>
    </source>
</evidence>
<evidence type="ECO:0000256" key="6">
    <source>
        <dbReference type="ARBA" id="ARBA00022490"/>
    </source>
</evidence>
<keyword evidence="7" id="KW-0539">Nucleus</keyword>
<feature type="domain" description="Restriction of telomere capping protein 4 C-terminal" evidence="9">
    <location>
        <begin position="277"/>
        <end position="417"/>
    </location>
</feature>
<evidence type="ECO:0000256" key="3">
    <source>
        <dbReference type="ARBA" id="ARBA00004496"/>
    </source>
</evidence>
<dbReference type="Proteomes" id="UP001498398">
    <property type="component" value="Unassembled WGS sequence"/>
</dbReference>
<name>A0ABR1IKL2_9AGAR</name>
<dbReference type="PANTHER" id="PTHR41391">
    <property type="entry name" value="RESTRICTION OF TELOMERE CAPPING PROTEIN 4"/>
    <property type="match status" value="1"/>
</dbReference>
<keyword evidence="11" id="KW-1185">Reference proteome</keyword>
<keyword evidence="10" id="KW-0418">Kinase</keyword>
<evidence type="ECO:0000259" key="9">
    <source>
        <dbReference type="SMART" id="SM01312"/>
    </source>
</evidence>
<evidence type="ECO:0000256" key="7">
    <source>
        <dbReference type="ARBA" id="ARBA00023242"/>
    </source>
</evidence>
<reference evidence="10 11" key="1">
    <citation type="submission" date="2024-01" db="EMBL/GenBank/DDBJ databases">
        <title>A draft genome for the cacao thread blight pathogen Marasmiellus scandens.</title>
        <authorList>
            <person name="Baruah I.K."/>
            <person name="Leung J."/>
            <person name="Bukari Y."/>
            <person name="Amoako-Attah I."/>
            <person name="Meinhardt L.W."/>
            <person name="Bailey B.A."/>
            <person name="Cohen S.P."/>
        </authorList>
    </citation>
    <scope>NUCLEOTIDE SEQUENCE [LARGE SCALE GENOMIC DNA]</scope>
    <source>
        <strain evidence="10 11">GH-19</strain>
    </source>
</reference>